<accession>A0A326UB74</accession>
<dbReference type="AlphaFoldDB" id="A0A326UB74"/>
<dbReference type="EMBL" id="QKUF01000019">
    <property type="protein sequence ID" value="PZW25311.1"/>
    <property type="molecule type" value="Genomic_DNA"/>
</dbReference>
<organism evidence="1 2">
    <name type="scientific">Thermosporothrix hazakensis</name>
    <dbReference type="NCBI Taxonomy" id="644383"/>
    <lineage>
        <taxon>Bacteria</taxon>
        <taxon>Bacillati</taxon>
        <taxon>Chloroflexota</taxon>
        <taxon>Ktedonobacteria</taxon>
        <taxon>Ktedonobacterales</taxon>
        <taxon>Thermosporotrichaceae</taxon>
        <taxon>Thermosporothrix</taxon>
    </lineage>
</organism>
<name>A0A326UB74_THEHA</name>
<evidence type="ECO:0000313" key="2">
    <source>
        <dbReference type="Proteomes" id="UP000248806"/>
    </source>
</evidence>
<dbReference type="RefSeq" id="WP_170142806.1">
    <property type="nucleotide sequence ID" value="NZ_BIFX01000002.1"/>
</dbReference>
<proteinExistence type="predicted"/>
<sequence>MLNWLLRRDEHIIPISDRSTLSHFLAVLNQATVESLRTLFLKDRLARPLEKDEKPGGLWDRQGNYRLVFDVDGTRQAAR</sequence>
<comment type="caution">
    <text evidence="1">The sequence shown here is derived from an EMBL/GenBank/DDBJ whole genome shotgun (WGS) entry which is preliminary data.</text>
</comment>
<keyword evidence="2" id="KW-1185">Reference proteome</keyword>
<reference evidence="1 2" key="1">
    <citation type="submission" date="2018-06" db="EMBL/GenBank/DDBJ databases">
        <title>Genomic Encyclopedia of Archaeal and Bacterial Type Strains, Phase II (KMG-II): from individual species to whole genera.</title>
        <authorList>
            <person name="Goeker M."/>
        </authorList>
    </citation>
    <scope>NUCLEOTIDE SEQUENCE [LARGE SCALE GENOMIC DNA]</scope>
    <source>
        <strain evidence="1 2">ATCC BAA-1881</strain>
    </source>
</reference>
<gene>
    <name evidence="1" type="ORF">EI42_04363</name>
</gene>
<dbReference type="Proteomes" id="UP000248806">
    <property type="component" value="Unassembled WGS sequence"/>
</dbReference>
<protein>
    <submittedName>
        <fullName evidence="1">Uncharacterized protein</fullName>
    </submittedName>
</protein>
<evidence type="ECO:0000313" key="1">
    <source>
        <dbReference type="EMBL" id="PZW25311.1"/>
    </source>
</evidence>